<evidence type="ECO:0000256" key="5">
    <source>
        <dbReference type="ARBA" id="ARBA00023049"/>
    </source>
</evidence>
<evidence type="ECO:0000256" key="2">
    <source>
        <dbReference type="ARBA" id="ARBA00022723"/>
    </source>
</evidence>
<evidence type="ECO:0000259" key="6">
    <source>
        <dbReference type="PROSITE" id="PS50249"/>
    </source>
</evidence>
<feature type="domain" description="MPN" evidence="6">
    <location>
        <begin position="10"/>
        <end position="134"/>
    </location>
</feature>
<dbReference type="InterPro" id="IPR025657">
    <property type="entry name" value="RadC_JAB"/>
</dbReference>
<reference evidence="7 8" key="1">
    <citation type="submission" date="2022-05" db="EMBL/GenBank/DDBJ databases">
        <authorList>
            <person name="Jo J.-H."/>
            <person name="Im W.-T."/>
        </authorList>
    </citation>
    <scope>NUCLEOTIDE SEQUENCE [LARGE SCALE GENOMIC DNA]</scope>
    <source>
        <strain evidence="7 8">NSE70-1</strain>
    </source>
</reference>
<evidence type="ECO:0000313" key="7">
    <source>
        <dbReference type="EMBL" id="MCL6699793.1"/>
    </source>
</evidence>
<organism evidence="7 8">
    <name type="scientific">Sphingomonas caseinilyticus</name>
    <dbReference type="NCBI Taxonomy" id="2908205"/>
    <lineage>
        <taxon>Bacteria</taxon>
        <taxon>Pseudomonadati</taxon>
        <taxon>Pseudomonadota</taxon>
        <taxon>Alphaproteobacteria</taxon>
        <taxon>Sphingomonadales</taxon>
        <taxon>Sphingomonadaceae</taxon>
        <taxon>Sphingomonas</taxon>
    </lineage>
</organism>
<gene>
    <name evidence="7" type="ORF">LZ496_13505</name>
</gene>
<comment type="caution">
    <text evidence="7">The sequence shown here is derived from an EMBL/GenBank/DDBJ whole genome shotgun (WGS) entry which is preliminary data.</text>
</comment>
<dbReference type="Gene3D" id="3.40.140.10">
    <property type="entry name" value="Cytidine Deaminase, domain 2"/>
    <property type="match status" value="1"/>
</dbReference>
<evidence type="ECO:0000256" key="3">
    <source>
        <dbReference type="ARBA" id="ARBA00022801"/>
    </source>
</evidence>
<sequence length="134" mass="14536">MRHQRIEPPAILNGQEAAKSFFASCFDAGRDAQERLWVAHVDSSARCLHVECYDGQLESIELPVRNIIVDAAKLGSAGVVLAHNHPGGDATPSKADCAATRKLIRVSEAIDLTILDHLIFAGNDCTSMRRMGLL</sequence>
<name>A0ABT0RXR3_9SPHN</name>
<dbReference type="InterPro" id="IPR037518">
    <property type="entry name" value="MPN"/>
</dbReference>
<dbReference type="EMBL" id="JAMGBA010000004">
    <property type="protein sequence ID" value="MCL6699793.1"/>
    <property type="molecule type" value="Genomic_DNA"/>
</dbReference>
<keyword evidence="8" id="KW-1185">Reference proteome</keyword>
<keyword evidence="2" id="KW-0479">Metal-binding</keyword>
<keyword evidence="4" id="KW-0862">Zinc</keyword>
<dbReference type="RefSeq" id="WP_249905250.1">
    <property type="nucleotide sequence ID" value="NZ_JAMGBA010000004.1"/>
</dbReference>
<dbReference type="Pfam" id="PF04002">
    <property type="entry name" value="RadC"/>
    <property type="match status" value="1"/>
</dbReference>
<evidence type="ECO:0000256" key="4">
    <source>
        <dbReference type="ARBA" id="ARBA00022833"/>
    </source>
</evidence>
<dbReference type="PROSITE" id="PS50249">
    <property type="entry name" value="MPN"/>
    <property type="match status" value="1"/>
</dbReference>
<protein>
    <submittedName>
        <fullName evidence="7">DNA repair protein</fullName>
    </submittedName>
</protein>
<keyword evidence="5" id="KW-0482">Metalloprotease</keyword>
<evidence type="ECO:0000313" key="8">
    <source>
        <dbReference type="Proteomes" id="UP001203410"/>
    </source>
</evidence>
<accession>A0ABT0RXR3</accession>
<dbReference type="InterPro" id="IPR001405">
    <property type="entry name" value="UPF0758"/>
</dbReference>
<keyword evidence="3" id="KW-0378">Hydrolase</keyword>
<dbReference type="PANTHER" id="PTHR30471:SF3">
    <property type="entry name" value="UPF0758 PROTEIN YEES-RELATED"/>
    <property type="match status" value="1"/>
</dbReference>
<proteinExistence type="predicted"/>
<keyword evidence="1" id="KW-0645">Protease</keyword>
<dbReference type="PANTHER" id="PTHR30471">
    <property type="entry name" value="DNA REPAIR PROTEIN RADC"/>
    <property type="match status" value="1"/>
</dbReference>
<dbReference type="Proteomes" id="UP001203410">
    <property type="component" value="Unassembled WGS sequence"/>
</dbReference>
<evidence type="ECO:0000256" key="1">
    <source>
        <dbReference type="ARBA" id="ARBA00022670"/>
    </source>
</evidence>